<dbReference type="InterPro" id="IPR036047">
    <property type="entry name" value="F-box-like_dom_sf"/>
</dbReference>
<dbReference type="InterPro" id="IPR036322">
    <property type="entry name" value="WD40_repeat_dom_sf"/>
</dbReference>
<dbReference type="OrthoDB" id="190105at2759"/>
<dbReference type="SMART" id="SM00256">
    <property type="entry name" value="FBOX"/>
    <property type="match status" value="1"/>
</dbReference>
<evidence type="ECO:0000313" key="3">
    <source>
        <dbReference type="Proteomes" id="UP000085678"/>
    </source>
</evidence>
<feature type="region of interest" description="Disordered" evidence="1">
    <location>
        <begin position="198"/>
        <end position="222"/>
    </location>
</feature>
<dbReference type="InterPro" id="IPR015943">
    <property type="entry name" value="WD40/YVTN_repeat-like_dom_sf"/>
</dbReference>
<dbReference type="PANTHER" id="PTHR19855">
    <property type="entry name" value="WD40 REPEAT PROTEIN 12, 37"/>
    <property type="match status" value="1"/>
</dbReference>
<dbReference type="InterPro" id="IPR001680">
    <property type="entry name" value="WD40_rpt"/>
</dbReference>
<dbReference type="GeneID" id="106175940"/>
<dbReference type="Gene3D" id="1.20.1280.50">
    <property type="match status" value="1"/>
</dbReference>
<dbReference type="PROSITE" id="PS50181">
    <property type="entry name" value="FBOX"/>
    <property type="match status" value="1"/>
</dbReference>
<gene>
    <name evidence="4" type="primary">LOC106175940</name>
</gene>
<dbReference type="FunFam" id="1.20.1280.50:FF:000025">
    <property type="entry name" value="F-box and WD repeat domain containing 8"/>
    <property type="match status" value="1"/>
</dbReference>
<reference evidence="4" key="1">
    <citation type="submission" date="2025-08" db="UniProtKB">
        <authorList>
            <consortium name="RefSeq"/>
        </authorList>
    </citation>
    <scope>IDENTIFICATION</scope>
    <source>
        <tissue evidence="4">Gonads</tissue>
    </source>
</reference>
<dbReference type="CDD" id="cd22134">
    <property type="entry name" value="F-box_FBXW8"/>
    <property type="match status" value="1"/>
</dbReference>
<dbReference type="Gene3D" id="2.130.10.10">
    <property type="entry name" value="YVTN repeat-like/Quinoprotein amine dehydrogenase"/>
    <property type="match status" value="1"/>
</dbReference>
<dbReference type="KEGG" id="lak:106175940"/>
<dbReference type="AlphaFoldDB" id="A0A1S3JU13"/>
<dbReference type="Pfam" id="PF12937">
    <property type="entry name" value="F-box-like"/>
    <property type="match status" value="1"/>
</dbReference>
<protein>
    <submittedName>
        <fullName evidence="4">F-box/WD repeat-containing protein 8</fullName>
    </submittedName>
</protein>
<keyword evidence="3" id="KW-1185">Reference proteome</keyword>
<accession>A0A1S3JU13</accession>
<dbReference type="InParanoid" id="A0A1S3JU13"/>
<dbReference type="RefSeq" id="XP_013413586.1">
    <property type="nucleotide sequence ID" value="XM_013558132.2"/>
</dbReference>
<organism evidence="3 4">
    <name type="scientific">Lingula anatina</name>
    <name type="common">Brachiopod</name>
    <name type="synonym">Lingula unguis</name>
    <dbReference type="NCBI Taxonomy" id="7574"/>
    <lineage>
        <taxon>Eukaryota</taxon>
        <taxon>Metazoa</taxon>
        <taxon>Spiralia</taxon>
        <taxon>Lophotrochozoa</taxon>
        <taxon>Brachiopoda</taxon>
        <taxon>Linguliformea</taxon>
        <taxon>Lingulata</taxon>
        <taxon>Lingulida</taxon>
        <taxon>Linguloidea</taxon>
        <taxon>Lingulidae</taxon>
        <taxon>Lingula</taxon>
    </lineage>
</organism>
<evidence type="ECO:0000313" key="4">
    <source>
        <dbReference type="RefSeq" id="XP_013413586.1"/>
    </source>
</evidence>
<dbReference type="SMART" id="SM00320">
    <property type="entry name" value="WD40"/>
    <property type="match status" value="2"/>
</dbReference>
<dbReference type="PANTHER" id="PTHR19855:SF16">
    <property type="entry name" value="F-BOX AND WD REPEAT DOMAIN CONTAINING 8"/>
    <property type="match status" value="1"/>
</dbReference>
<feature type="compositionally biased region" description="Basic and acidic residues" evidence="1">
    <location>
        <begin position="209"/>
        <end position="222"/>
    </location>
</feature>
<evidence type="ECO:0000259" key="2">
    <source>
        <dbReference type="PROSITE" id="PS50181"/>
    </source>
</evidence>
<dbReference type="STRING" id="7574.A0A1S3JU13"/>
<dbReference type="Proteomes" id="UP000085678">
    <property type="component" value="Unplaced"/>
</dbReference>
<proteinExistence type="predicted"/>
<dbReference type="SUPFAM" id="SSF81383">
    <property type="entry name" value="F-box domain"/>
    <property type="match status" value="1"/>
</dbReference>
<feature type="domain" description="F-box" evidence="2">
    <location>
        <begin position="244"/>
        <end position="290"/>
    </location>
</feature>
<evidence type="ECO:0000256" key="1">
    <source>
        <dbReference type="SAM" id="MobiDB-lite"/>
    </source>
</evidence>
<dbReference type="SUPFAM" id="SSF50978">
    <property type="entry name" value="WD40 repeat-like"/>
    <property type="match status" value="2"/>
</dbReference>
<dbReference type="InterPro" id="IPR001810">
    <property type="entry name" value="F-box_dom"/>
</dbReference>
<sequence>MQLASTAIPMLAHLGRAELFYQRRTITDVLNDNSRKCYVCLLLKLVVLCFWTAVMMGDPTSLKVFRESWKREIEKKVELHNQVSESKDSTVKIPVPGSGCSALCKNSSERGISSLHCVGSCNERSELRGLRRSLGLRDSRNNPLANSSKREEDFSLLNRLINSDDGTKSEGRTSCTLRPFQIAGDLLRGKTWGDTSIDSHLSSSKRRKCETNEENSKLETGTDKTKERFLDRLLADLDEINEIPFFDLNLSREVALNIFQHLSLTDLCRCAQVSRSWKSIAEDEHLWCKICHRYGYETSSKTIDRKCWKQIAKECVLYELHLKENWRQRLGHCYAVDYIHGGVLCSANTYHTSIVAGYTSGNVKFQDLSTENTYVFKPSNTSLVLNESEDMGTITNYITSVAVNDTITVAGFNQGYVDIWRNSSDSHPVHSVHCNAPVRAVSLAQDSALAAVTYGTFLRLEQGDSSGQFHCLEQLDAGEVVSGLQIVKNHQTSSPADQYMVVMTTKESVKIHIPGHGAPSCIHSIFGAPVTCLDAMSTTVACGVTTALDYTTAGISLYRGKIYLYSLMTGKEMYVLEGECNAVSCIDMSQFDIGLLCTGSDDRRVRVYDSRAGARHPVHSFSGHGAAVTVVHMDDWKVVSGGAEGLVCIWDQRMGSKLWEVHNRHPVRHCAFTDKHLVSAHVPNNKFPENYELDNILHKRYRGTVQVYDFSVDQSPEGVPDVCLSTYDEPDRAKGTVGLMVPYDKL</sequence>
<name>A0A1S3JU13_LINAN</name>